<dbReference type="Proteomes" id="UP000248272">
    <property type="component" value="Unassembled WGS sequence"/>
</dbReference>
<organism evidence="1 2">
    <name type="scientific">Microcystis aeruginosa Sj</name>
    <dbReference type="NCBI Taxonomy" id="1979544"/>
    <lineage>
        <taxon>Bacteria</taxon>
        <taxon>Bacillati</taxon>
        <taxon>Cyanobacteriota</taxon>
        <taxon>Cyanophyceae</taxon>
        <taxon>Oscillatoriophycideae</taxon>
        <taxon>Chroococcales</taxon>
        <taxon>Microcystaceae</taxon>
        <taxon>Microcystis</taxon>
    </lineage>
</organism>
<reference evidence="1 2" key="1">
    <citation type="journal article" date="2018" name="Front. Microbiol.">
        <title>Adaptation of the Freshwater Bloom-Forming Cyanobacterium Microcystis aeruginosa to Brackish Water Is Driven by Recent Horizontal Transfer of Sucrose Genes.</title>
        <authorList>
            <person name="Tanabe Y."/>
            <person name="Hodoki Y."/>
            <person name="Sano T."/>
            <person name="Tada K."/>
            <person name="Watanabe M.M."/>
        </authorList>
    </citation>
    <scope>NUCLEOTIDE SEQUENCE [LARGE SCALE GENOMIC DNA]</scope>
    <source>
        <strain evidence="1 2">Sj</strain>
    </source>
</reference>
<dbReference type="EMBL" id="BDSG01000081">
    <property type="protein sequence ID" value="GBL11539.1"/>
    <property type="molecule type" value="Genomic_DNA"/>
</dbReference>
<gene>
    <name evidence="1" type="ORF">MSj_03045</name>
</gene>
<comment type="caution">
    <text evidence="1">The sequence shown here is derived from an EMBL/GenBank/DDBJ whole genome shotgun (WGS) entry which is preliminary data.</text>
</comment>
<name>A0A2Z6UQU0_MICAE</name>
<protein>
    <submittedName>
        <fullName evidence="1">Uncharacterized protein</fullName>
    </submittedName>
</protein>
<sequence>MKIRFLLDENLSPNLKTIVSSRAKLIAIFEITLAS</sequence>
<evidence type="ECO:0000313" key="1">
    <source>
        <dbReference type="EMBL" id="GBL11539.1"/>
    </source>
</evidence>
<proteinExistence type="predicted"/>
<accession>A0A2Z6UQU0</accession>
<evidence type="ECO:0000313" key="2">
    <source>
        <dbReference type="Proteomes" id="UP000248272"/>
    </source>
</evidence>
<dbReference type="AlphaFoldDB" id="A0A2Z6UQU0"/>